<sequence>MSVGTTWPGTKAYVKIRRLFLPFFTVLLLGLTPGDPACAFDGHDGDFDSWDDDGHDEGDDAGTDGGDDSGAGHQGAEGQGHHERDGPHYAHAWPGWGPGWGFAPAFGGFGVGLDGFGGPGFGAFGYSSPYYPSAFYDYRPIYYAPIIVPPAPPPVYIQKQNTPHSGTGAQPGYWHYCREPEGYYPQVQECPDGWEQVSPQPQNADPK</sequence>
<reference evidence="3 4" key="1">
    <citation type="submission" date="2016-10" db="EMBL/GenBank/DDBJ databases">
        <authorList>
            <person name="de Groot N.N."/>
        </authorList>
    </citation>
    <scope>NUCLEOTIDE SEQUENCE [LARGE SCALE GENOMIC DNA]</scope>
    <source>
        <strain evidence="3 4">Nv1</strain>
    </source>
</reference>
<gene>
    <name evidence="3" type="ORF">SAMN05216387_102175</name>
</gene>
<keyword evidence="2" id="KW-0732">Signal</keyword>
<feature type="compositionally biased region" description="Gly residues" evidence="1">
    <location>
        <begin position="68"/>
        <end position="78"/>
    </location>
</feature>
<evidence type="ECO:0000313" key="3">
    <source>
        <dbReference type="EMBL" id="SEK61916.1"/>
    </source>
</evidence>
<feature type="region of interest" description="Disordered" evidence="1">
    <location>
        <begin position="48"/>
        <end position="88"/>
    </location>
</feature>
<dbReference type="EMBL" id="FOBH01000002">
    <property type="protein sequence ID" value="SEK61916.1"/>
    <property type="molecule type" value="Genomic_DNA"/>
</dbReference>
<name>A0A1H7IHD9_9PROT</name>
<evidence type="ECO:0008006" key="5">
    <source>
        <dbReference type="Google" id="ProtNLM"/>
    </source>
</evidence>
<dbReference type="AlphaFoldDB" id="A0A1H7IHD9"/>
<proteinExistence type="predicted"/>
<protein>
    <recommendedName>
        <fullName evidence="5">Proline-rich region</fullName>
    </recommendedName>
</protein>
<keyword evidence="4" id="KW-1185">Reference proteome</keyword>
<evidence type="ECO:0000256" key="2">
    <source>
        <dbReference type="SAM" id="SignalP"/>
    </source>
</evidence>
<feature type="chain" id="PRO_5011662789" description="Proline-rich region" evidence="2">
    <location>
        <begin position="40"/>
        <end position="207"/>
    </location>
</feature>
<feature type="compositionally biased region" description="Basic and acidic residues" evidence="1">
    <location>
        <begin position="79"/>
        <end position="88"/>
    </location>
</feature>
<feature type="compositionally biased region" description="Acidic residues" evidence="1">
    <location>
        <begin position="48"/>
        <end position="67"/>
    </location>
</feature>
<feature type="compositionally biased region" description="Polar residues" evidence="1">
    <location>
        <begin position="197"/>
        <end position="207"/>
    </location>
</feature>
<evidence type="ECO:0000313" key="4">
    <source>
        <dbReference type="Proteomes" id="UP000198620"/>
    </source>
</evidence>
<organism evidence="3 4">
    <name type="scientific">Nitrosovibrio tenuis</name>
    <dbReference type="NCBI Taxonomy" id="1233"/>
    <lineage>
        <taxon>Bacteria</taxon>
        <taxon>Pseudomonadati</taxon>
        <taxon>Pseudomonadota</taxon>
        <taxon>Betaproteobacteria</taxon>
        <taxon>Nitrosomonadales</taxon>
        <taxon>Nitrosomonadaceae</taxon>
        <taxon>Nitrosovibrio</taxon>
    </lineage>
</organism>
<dbReference type="Proteomes" id="UP000198620">
    <property type="component" value="Unassembled WGS sequence"/>
</dbReference>
<evidence type="ECO:0000256" key="1">
    <source>
        <dbReference type="SAM" id="MobiDB-lite"/>
    </source>
</evidence>
<feature type="region of interest" description="Disordered" evidence="1">
    <location>
        <begin position="188"/>
        <end position="207"/>
    </location>
</feature>
<accession>A0A1H7IHD9</accession>
<feature type="signal peptide" evidence="2">
    <location>
        <begin position="1"/>
        <end position="39"/>
    </location>
</feature>